<dbReference type="Pfam" id="PF14214">
    <property type="entry name" value="Helitron_like_N"/>
    <property type="match status" value="1"/>
</dbReference>
<feature type="domain" description="Helitron helicase-like" evidence="1">
    <location>
        <begin position="549"/>
        <end position="766"/>
    </location>
</feature>
<dbReference type="STRING" id="47428.A0A284RJB0"/>
<protein>
    <submittedName>
        <fullName evidence="3">Uncharacterized protein</fullName>
    </submittedName>
</protein>
<feature type="domain" description="DUF6570" evidence="2">
    <location>
        <begin position="291"/>
        <end position="429"/>
    </location>
</feature>
<keyword evidence="4" id="KW-1185">Reference proteome</keyword>
<dbReference type="InterPro" id="IPR025476">
    <property type="entry name" value="Helitron_helicase-like"/>
</dbReference>
<gene>
    <name evidence="3" type="ORF">ARMOST_12229</name>
</gene>
<dbReference type="Pfam" id="PF20209">
    <property type="entry name" value="DUF6570"/>
    <property type="match status" value="1"/>
</dbReference>
<reference evidence="4" key="1">
    <citation type="journal article" date="2017" name="Nat. Ecol. Evol.">
        <title>Genome expansion and lineage-specific genetic innovations in the forest pathogenic fungi Armillaria.</title>
        <authorList>
            <person name="Sipos G."/>
            <person name="Prasanna A.N."/>
            <person name="Walter M.C."/>
            <person name="O'Connor E."/>
            <person name="Balint B."/>
            <person name="Krizsan K."/>
            <person name="Kiss B."/>
            <person name="Hess J."/>
            <person name="Varga T."/>
            <person name="Slot J."/>
            <person name="Riley R."/>
            <person name="Boka B."/>
            <person name="Rigling D."/>
            <person name="Barry K."/>
            <person name="Lee J."/>
            <person name="Mihaltcheva S."/>
            <person name="LaButti K."/>
            <person name="Lipzen A."/>
            <person name="Waldron R."/>
            <person name="Moloney N.M."/>
            <person name="Sperisen C."/>
            <person name="Kredics L."/>
            <person name="Vagvoelgyi C."/>
            <person name="Patrignani A."/>
            <person name="Fitzpatrick D."/>
            <person name="Nagy I."/>
            <person name="Doyle S."/>
            <person name="Anderson J.B."/>
            <person name="Grigoriev I.V."/>
            <person name="Gueldener U."/>
            <person name="Muensterkoetter M."/>
            <person name="Nagy L.G."/>
        </authorList>
    </citation>
    <scope>NUCLEOTIDE SEQUENCE [LARGE SCALE GENOMIC DNA]</scope>
    <source>
        <strain evidence="4">C18/9</strain>
    </source>
</reference>
<proteinExistence type="predicted"/>
<evidence type="ECO:0000259" key="2">
    <source>
        <dbReference type="Pfam" id="PF20209"/>
    </source>
</evidence>
<dbReference type="EMBL" id="FUEG01000009">
    <property type="protein sequence ID" value="SJL08858.1"/>
    <property type="molecule type" value="Genomic_DNA"/>
</dbReference>
<evidence type="ECO:0000313" key="4">
    <source>
        <dbReference type="Proteomes" id="UP000219338"/>
    </source>
</evidence>
<evidence type="ECO:0000313" key="3">
    <source>
        <dbReference type="EMBL" id="SJL08858.1"/>
    </source>
</evidence>
<accession>A0A284RJB0</accession>
<evidence type="ECO:0000259" key="1">
    <source>
        <dbReference type="Pfam" id="PF14214"/>
    </source>
</evidence>
<organism evidence="3 4">
    <name type="scientific">Armillaria ostoyae</name>
    <name type="common">Armillaria root rot fungus</name>
    <dbReference type="NCBI Taxonomy" id="47428"/>
    <lineage>
        <taxon>Eukaryota</taxon>
        <taxon>Fungi</taxon>
        <taxon>Dikarya</taxon>
        <taxon>Basidiomycota</taxon>
        <taxon>Agaricomycotina</taxon>
        <taxon>Agaricomycetes</taxon>
        <taxon>Agaricomycetidae</taxon>
        <taxon>Agaricales</taxon>
        <taxon>Marasmiineae</taxon>
        <taxon>Physalacriaceae</taxon>
        <taxon>Armillaria</taxon>
    </lineage>
</organism>
<sequence length="1457" mass="165904">MTHVVREGTLLMRDFLHPMRPLMRNGFGTSHAADDIVDSTRLFSEGGGVQYIDYDTLSGYIRSGQSDAVMQNTNRYVYVDHLIKYDEEHVLPPVPANYIRLRLPLSIICSKIPVKELRAIAKMHIFEDVNISYMNKASLVNIYSAHDCYRCRSAYMILKVCPVLQKKTKHTKTIVNELTRPEEDVRFDDVPFPPAPLDNSLSHSIITDFCSAMSPNRFEESGCCVCGQLTPMDQLSEVKHMKCYMSVLENPQVTRMEHDMTEQPIRSADGPVIDEGLPYICIRCRASVREGKVPAKSLANGLWLGAVPEVLSKLTFAERLLVSKVRHNCCFVKVSLASVGHPGLGSRKMISHIISFDTPVAKVYNILPPPRRDMDDVLAVLFMGPEKLTEDDMKRTPLLVRQRVVLDALEWLLLNHRDYSDVCISHDNMLEYVDNSAPVEVVYRRDDTNKVPEGTSVFDMEKSDGTSAGACPVVVHGLVGEQLTAMKLDAQKMHATRHFKANRGVLAVGHAEMPESIYNNPSLYTSMFPWLFPYGMGGVGTTGMSDAEHKKWLLMYHDKRFQTDINFPFVMFSHEQIKASTTGGYLLTKKDKFHEISDRIFRLDEATLTSISERMKEGIRVVPNTKEEKDCFQLINDLDHVAYKVSGSLMSKKYMRNEVYSLMASEGAPSWYITFAPTDSWHPIAMYWADQEVQFLPLPKQERDRIVAITSNPVAAARFFKFMVDLFIEHVLRAGSDRPGAYGNATSYYGTVEQQGRLTLHLHLVLWIRNSLSPQEIRDRLIAGDSEFRRRIIEYLKAVHTGDYYMGTHKEVKDDQYTDSLLPEYVDPTTTLPSAPPPACSCIDVDCDQCKEVETWWGYFRRLVDHLISTVNMHSCHENTYADGTLKKGSASKGCKDNKWGKCRGRFPRAAFEVTTVDPETGHIDMKKREPWINTFTPLLTYLFRCNTDVTSLRSGTAIKAVLIYVSDYITKPSLKTHVFFDVIKSVFQRNKDMPDPSSRSNKARKMMTQMVNSLGAKMEIGAPMICSYLLGFPDHYTNRKFATFYWRSFVAEARNAWKDDSDKPEEVNVQIKRKSSTIVGISPVEDYIRRPTEISDLSLYEWICRCERMPNSVLPKSSREYVEDKEAMEVVDVGDICDDDDDCSRQGTPSCRGSMDEFIVDDEGSEITQVDNPTSPFLVAPRRFPDTQATLVDESAASDSSSLKAPKTPRGRKTRIARYMFLPDHPLVDTHHVAFRPESDRYVPNFVGGLLPRRDVGDREFYCSTMLALFKPWRSGIELKSVDQNWSDSFDQHQFLPWQNDIMNNFNLRYECLDARDDHRAQMIKEAVAEGHPMFEFDGSDSVFMELSEGTDGDDMNPKDYEVDADEAMGMVHGVSYRRKMQRIAKIQRLMGDKGCKWAVPDESRADFSQINVDSVDIDCTASEWKELVMRLREETLAQRKSMGNGQAQTDRIFSK</sequence>
<dbReference type="Proteomes" id="UP000219338">
    <property type="component" value="Unassembled WGS sequence"/>
</dbReference>
<dbReference type="OrthoDB" id="3259294at2759"/>
<name>A0A284RJB0_ARMOS</name>
<dbReference type="InterPro" id="IPR046700">
    <property type="entry name" value="DUF6570"/>
</dbReference>